<dbReference type="AlphaFoldDB" id="A0A5M6D7Z6"/>
<accession>A0A5M6D7Z6</accession>
<evidence type="ECO:0000313" key="4">
    <source>
        <dbReference type="Proteomes" id="UP000324479"/>
    </source>
</evidence>
<dbReference type="RefSeq" id="WP_150077193.1">
    <property type="nucleotide sequence ID" value="NZ_VWOX01000007.1"/>
</dbReference>
<feature type="transmembrane region" description="Helical" evidence="2">
    <location>
        <begin position="51"/>
        <end position="69"/>
    </location>
</feature>
<keyword evidence="2" id="KW-0472">Membrane</keyword>
<sequence>MSGSSATVETDPTTSDGPLSPDGPQAPDGPLTPEHYDELARAKDRIKPIRRAAGVAAFNGWTIAIIAALSLPFAVLGWDGLLVSIGLFIVAYFEFRGRRQLLKFDPGGASLLGWNQVGFLSLIIVYCLWMLFGGTSDIENHPELSQFLGTAGKELYRSLVITLYGSVIVLSLVFQGGNAIYYFTRRKYVDAYLHETPQWVRDFQRATAAN</sequence>
<keyword evidence="2" id="KW-1133">Transmembrane helix</keyword>
<feature type="compositionally biased region" description="Polar residues" evidence="1">
    <location>
        <begin position="1"/>
        <end position="17"/>
    </location>
</feature>
<comment type="caution">
    <text evidence="3">The sequence shown here is derived from an EMBL/GenBank/DDBJ whole genome shotgun (WGS) entry which is preliminary data.</text>
</comment>
<organism evidence="3 4">
    <name type="scientific">Roseiconus nitratireducens</name>
    <dbReference type="NCBI Taxonomy" id="2605748"/>
    <lineage>
        <taxon>Bacteria</taxon>
        <taxon>Pseudomonadati</taxon>
        <taxon>Planctomycetota</taxon>
        <taxon>Planctomycetia</taxon>
        <taxon>Pirellulales</taxon>
        <taxon>Pirellulaceae</taxon>
        <taxon>Roseiconus</taxon>
    </lineage>
</organism>
<evidence type="ECO:0000313" key="3">
    <source>
        <dbReference type="EMBL" id="KAA5542776.1"/>
    </source>
</evidence>
<feature type="transmembrane region" description="Helical" evidence="2">
    <location>
        <begin position="114"/>
        <end position="135"/>
    </location>
</feature>
<reference evidence="3 4" key="1">
    <citation type="submission" date="2019-08" db="EMBL/GenBank/DDBJ databases">
        <authorList>
            <person name="Dhanesh K."/>
            <person name="Kumar G."/>
            <person name="Sasikala C."/>
            <person name="Venkata Ramana C."/>
        </authorList>
    </citation>
    <scope>NUCLEOTIDE SEQUENCE [LARGE SCALE GENOMIC DNA]</scope>
    <source>
        <strain evidence="3 4">JC645</strain>
    </source>
</reference>
<dbReference type="EMBL" id="VWOX01000007">
    <property type="protein sequence ID" value="KAA5542776.1"/>
    <property type="molecule type" value="Genomic_DNA"/>
</dbReference>
<dbReference type="Proteomes" id="UP000324479">
    <property type="component" value="Unassembled WGS sequence"/>
</dbReference>
<keyword evidence="4" id="KW-1185">Reference proteome</keyword>
<evidence type="ECO:0000256" key="2">
    <source>
        <dbReference type="SAM" id="Phobius"/>
    </source>
</evidence>
<feature type="transmembrane region" description="Helical" evidence="2">
    <location>
        <begin position="75"/>
        <end position="93"/>
    </location>
</feature>
<keyword evidence="2" id="KW-0812">Transmembrane</keyword>
<gene>
    <name evidence="3" type="ORF">FYK55_14765</name>
</gene>
<proteinExistence type="predicted"/>
<feature type="region of interest" description="Disordered" evidence="1">
    <location>
        <begin position="1"/>
        <end position="34"/>
    </location>
</feature>
<evidence type="ECO:0000256" key="1">
    <source>
        <dbReference type="SAM" id="MobiDB-lite"/>
    </source>
</evidence>
<protein>
    <submittedName>
        <fullName evidence="3">Efflux RND transporter permease subunit</fullName>
    </submittedName>
</protein>
<name>A0A5M6D7Z6_9BACT</name>
<feature type="transmembrane region" description="Helical" evidence="2">
    <location>
        <begin position="155"/>
        <end position="183"/>
    </location>
</feature>